<dbReference type="EMBL" id="JBHSOD010000079">
    <property type="protein sequence ID" value="MFC5890371.1"/>
    <property type="molecule type" value="Genomic_DNA"/>
</dbReference>
<dbReference type="Proteomes" id="UP001596067">
    <property type="component" value="Unassembled WGS sequence"/>
</dbReference>
<feature type="transmembrane region" description="Helical" evidence="2">
    <location>
        <begin position="50"/>
        <end position="72"/>
    </location>
</feature>
<feature type="region of interest" description="Disordered" evidence="1">
    <location>
        <begin position="78"/>
        <end position="122"/>
    </location>
</feature>
<keyword evidence="4" id="KW-1185">Reference proteome</keyword>
<accession>A0ABW1F7I7</accession>
<keyword evidence="2" id="KW-1133">Transmembrane helix</keyword>
<reference evidence="4" key="1">
    <citation type="journal article" date="2019" name="Int. J. Syst. Evol. Microbiol.">
        <title>The Global Catalogue of Microorganisms (GCM) 10K type strain sequencing project: providing services to taxonomists for standard genome sequencing and annotation.</title>
        <authorList>
            <consortium name="The Broad Institute Genomics Platform"/>
            <consortium name="The Broad Institute Genome Sequencing Center for Infectious Disease"/>
            <person name="Wu L."/>
            <person name="Ma J."/>
        </authorList>
    </citation>
    <scope>NUCLEOTIDE SEQUENCE [LARGE SCALE GENOMIC DNA]</scope>
    <source>
        <strain evidence="4">CGMCC 4.1469</strain>
    </source>
</reference>
<proteinExistence type="predicted"/>
<evidence type="ECO:0000256" key="1">
    <source>
        <dbReference type="SAM" id="MobiDB-lite"/>
    </source>
</evidence>
<evidence type="ECO:0000313" key="4">
    <source>
        <dbReference type="Proteomes" id="UP001596067"/>
    </source>
</evidence>
<evidence type="ECO:0000256" key="2">
    <source>
        <dbReference type="SAM" id="Phobius"/>
    </source>
</evidence>
<sequence>MADENQPGPRFEDALGEAFSRAGDGFQPTAGPRLHEVTARGRTLRRRRTAAFAGSVTAVALLGVAGAFAAGFGAAPARSGSPLDAAAAPTSAMASSPTRSTTAQPTHSNPDAIPPRPEAQPDGDEVLAVAAALLPAGFTQADAGSSKGFASFNVDDGNGKGEVEIWVAKQPAGAPDPRYDNSTALPDGSKLVVQPDASAAAGATTVWSADILHPDGTRVVVRAFNTAIDKNTGNAKAGRSTPSLTLDQLKAIATNPIWLQHNGKK</sequence>
<feature type="region of interest" description="Disordered" evidence="1">
    <location>
        <begin position="1"/>
        <end position="34"/>
    </location>
</feature>
<feature type="compositionally biased region" description="Low complexity" evidence="1">
    <location>
        <begin position="78"/>
        <end position="103"/>
    </location>
</feature>
<keyword evidence="2" id="KW-0472">Membrane</keyword>
<comment type="caution">
    <text evidence="3">The sequence shown here is derived from an EMBL/GenBank/DDBJ whole genome shotgun (WGS) entry which is preliminary data.</text>
</comment>
<name>A0ABW1F7I7_9ACTN</name>
<dbReference type="RefSeq" id="WP_345328583.1">
    <property type="nucleotide sequence ID" value="NZ_BAAAVH010000038.1"/>
</dbReference>
<keyword evidence="2" id="KW-0812">Transmembrane</keyword>
<organism evidence="3 4">
    <name type="scientific">Kitasatospora aburaviensis</name>
    <dbReference type="NCBI Taxonomy" id="67265"/>
    <lineage>
        <taxon>Bacteria</taxon>
        <taxon>Bacillati</taxon>
        <taxon>Actinomycetota</taxon>
        <taxon>Actinomycetes</taxon>
        <taxon>Kitasatosporales</taxon>
        <taxon>Streptomycetaceae</taxon>
        <taxon>Kitasatospora</taxon>
    </lineage>
</organism>
<protein>
    <submittedName>
        <fullName evidence="3">Uncharacterized protein</fullName>
    </submittedName>
</protein>
<evidence type="ECO:0000313" key="3">
    <source>
        <dbReference type="EMBL" id="MFC5890371.1"/>
    </source>
</evidence>
<gene>
    <name evidence="3" type="ORF">ACFP0N_35995</name>
</gene>